<proteinExistence type="predicted"/>
<dbReference type="AlphaFoldDB" id="A0A103XHS3"/>
<dbReference type="Gramene" id="KVH91020">
    <property type="protein sequence ID" value="KVH91020"/>
    <property type="gene ID" value="Ccrd_006967"/>
</dbReference>
<keyword evidence="2" id="KW-1185">Reference proteome</keyword>
<accession>A0A103XHS3</accession>
<organism evidence="1 2">
    <name type="scientific">Cynara cardunculus var. scolymus</name>
    <name type="common">Globe artichoke</name>
    <name type="synonym">Cynara scolymus</name>
    <dbReference type="NCBI Taxonomy" id="59895"/>
    <lineage>
        <taxon>Eukaryota</taxon>
        <taxon>Viridiplantae</taxon>
        <taxon>Streptophyta</taxon>
        <taxon>Embryophyta</taxon>
        <taxon>Tracheophyta</taxon>
        <taxon>Spermatophyta</taxon>
        <taxon>Magnoliopsida</taxon>
        <taxon>eudicotyledons</taxon>
        <taxon>Gunneridae</taxon>
        <taxon>Pentapetalae</taxon>
        <taxon>asterids</taxon>
        <taxon>campanulids</taxon>
        <taxon>Asterales</taxon>
        <taxon>Asteraceae</taxon>
        <taxon>Carduoideae</taxon>
        <taxon>Cardueae</taxon>
        <taxon>Carduinae</taxon>
        <taxon>Cynara</taxon>
    </lineage>
</organism>
<evidence type="ECO:0000313" key="2">
    <source>
        <dbReference type="Proteomes" id="UP000243975"/>
    </source>
</evidence>
<evidence type="ECO:0000313" key="1">
    <source>
        <dbReference type="EMBL" id="KVH91020.1"/>
    </source>
</evidence>
<protein>
    <submittedName>
        <fullName evidence="1">Uncharacterized protein</fullName>
    </submittedName>
</protein>
<dbReference type="STRING" id="59895.A0A103XHS3"/>
<feature type="non-terminal residue" evidence="1">
    <location>
        <position position="1"/>
    </location>
</feature>
<comment type="caution">
    <text evidence="1">The sequence shown here is derived from an EMBL/GenBank/DDBJ whole genome shotgun (WGS) entry which is preliminary data.</text>
</comment>
<name>A0A103XHS3_CYNCS</name>
<reference evidence="1 2" key="1">
    <citation type="journal article" date="2016" name="Sci. Rep.">
        <title>The genome sequence of the outbreeding globe artichoke constructed de novo incorporating a phase-aware low-pass sequencing strategy of F1 progeny.</title>
        <authorList>
            <person name="Scaglione D."/>
            <person name="Reyes-Chin-Wo S."/>
            <person name="Acquadro A."/>
            <person name="Froenicke L."/>
            <person name="Portis E."/>
            <person name="Beitel C."/>
            <person name="Tirone M."/>
            <person name="Mauro R."/>
            <person name="Lo Monaco A."/>
            <person name="Mauromicale G."/>
            <person name="Faccioli P."/>
            <person name="Cattivelli L."/>
            <person name="Rieseberg L."/>
            <person name="Michelmore R."/>
            <person name="Lanteri S."/>
        </authorList>
    </citation>
    <scope>NUCLEOTIDE SEQUENCE [LARGE SCALE GENOMIC DNA]</scope>
    <source>
        <strain evidence="1">2C</strain>
    </source>
</reference>
<dbReference type="EMBL" id="LEKV01005084">
    <property type="protein sequence ID" value="KVH91020.1"/>
    <property type="molecule type" value="Genomic_DNA"/>
</dbReference>
<gene>
    <name evidence="1" type="ORF">Ccrd_006967</name>
</gene>
<feature type="non-terminal residue" evidence="1">
    <location>
        <position position="94"/>
    </location>
</feature>
<dbReference type="Proteomes" id="UP000243975">
    <property type="component" value="Unassembled WGS sequence"/>
</dbReference>
<sequence>SVSFFEVEKPETVVSRWSRARTRAAKIDPRHHYGHNLQFYYMPNGFIARVDSPFSTGKIKPTLMIDNSVLKTYERGQSSNCSYYISGSTYGKGK</sequence>